<keyword evidence="3" id="KW-1185">Reference proteome</keyword>
<dbReference type="PANTHER" id="PTHR35149">
    <property type="entry name" value="SLL5132 PROTEIN"/>
    <property type="match status" value="1"/>
</dbReference>
<organism evidence="2 3">
    <name type="scientific">Brachyspira pilosicoli P43/6/78</name>
    <dbReference type="NCBI Taxonomy" id="1042417"/>
    <lineage>
        <taxon>Bacteria</taxon>
        <taxon>Pseudomonadati</taxon>
        <taxon>Spirochaetota</taxon>
        <taxon>Spirochaetia</taxon>
        <taxon>Brachyspirales</taxon>
        <taxon>Brachyspiraceae</taxon>
        <taxon>Brachyspira</taxon>
    </lineage>
</organism>
<dbReference type="RefSeq" id="WP_015274443.1">
    <property type="nucleotide sequence ID" value="NC_019908.1"/>
</dbReference>
<reference evidence="2 3" key="1">
    <citation type="journal article" date="2013" name="Genome Announc.">
        <title>Complete Genome Sequence of the Porcine Strain Brachyspira pilosicoli P43/6/78(T.).</title>
        <authorList>
            <person name="Lin C."/>
            <person name="den Bakker H.C."/>
            <person name="Suzuki H."/>
            <person name="Lefebure T."/>
            <person name="Ponnala L."/>
            <person name="Sun Q."/>
            <person name="Stanhope M.J."/>
            <person name="Wiedmann M."/>
            <person name="Duhamel G.E."/>
        </authorList>
    </citation>
    <scope>NUCLEOTIDE SEQUENCE [LARGE SCALE GENOMIC DNA]</scope>
    <source>
        <strain evidence="2 3">P43/6/78</strain>
    </source>
</reference>
<protein>
    <recommendedName>
        <fullName evidence="1">GmrSD restriction endonucleases C-terminal domain-containing protein</fullName>
    </recommendedName>
</protein>
<evidence type="ECO:0000313" key="3">
    <source>
        <dbReference type="Proteomes" id="UP000010793"/>
    </source>
</evidence>
<dbReference type="EMBL" id="CP002873">
    <property type="protein sequence ID" value="AGA66505.1"/>
    <property type="molecule type" value="Genomic_DNA"/>
</dbReference>
<sequence>MIYKNYYLLKEFYDDLKKEYSSNFNIIKFISFVLSNIEFVKVETSSRSSALKIFSVLNTRGLELNSTDIIKAEMMYDLNVSRHKDFESKWRSLEYKASELSISLESLFKYYITMYKPDSIKGTSDENIRGLWKDRDKWNAIIEFENFISCYEYIMNMRNAYIWCLRHLLIMGKNAYTWIPLLITMKFKKYSDDDIMYIAKFLVKWHWLHLVNGYTIEKIKSFNFSILRVIKTDNNSIDEIIKLEPRVITHDAKTLEILSKGVCNTLRISNFYNLKWGRALLYFLFNKPLLETLENTIDIAFTPLKSTIEHIYPQNPKEDEWINCSEDFKHKLGNLTLLDKRSNIQASNDIDKKIKIYNNKLFMYTPELSKENPWSDEKIASRTEELIKDFCEYIDINYYN</sequence>
<dbReference type="Proteomes" id="UP000010793">
    <property type="component" value="Chromosome"/>
</dbReference>
<evidence type="ECO:0000313" key="2">
    <source>
        <dbReference type="EMBL" id="AGA66505.1"/>
    </source>
</evidence>
<dbReference type="PANTHER" id="PTHR35149:SF1">
    <property type="entry name" value="DUF5655 DOMAIN-CONTAINING PROTEIN"/>
    <property type="match status" value="1"/>
</dbReference>
<dbReference type="KEGG" id="bpip:BPP43_06325"/>
<feature type="domain" description="GmrSD restriction endonucleases C-terminal" evidence="1">
    <location>
        <begin position="288"/>
        <end position="388"/>
    </location>
</feature>
<gene>
    <name evidence="2" type="ORF">BPP43_06325</name>
</gene>
<proteinExistence type="predicted"/>
<name>A0A3B6VSY8_BRAPL</name>
<accession>A0A3B6VSY8</accession>
<dbReference type="Pfam" id="PF07510">
    <property type="entry name" value="GmrSD_C"/>
    <property type="match status" value="1"/>
</dbReference>
<dbReference type="AlphaFoldDB" id="A0A3B6VSY8"/>
<dbReference type="InterPro" id="IPR011089">
    <property type="entry name" value="GmrSD_C"/>
</dbReference>
<evidence type="ECO:0000259" key="1">
    <source>
        <dbReference type="Pfam" id="PF07510"/>
    </source>
</evidence>